<sequence length="354" mass="40065">MTHKKIFIDGIMHLGDMIMSSSVIPVLKKAYPDSEIVYLATANLAYVVSFFKGIDQVIPYTYQSKGGYMDVYRMGKMLRKYNFDIGISLDPRERVTLMKWFAHIPIRISMEQALGWKLGWEKWFYTYDLSFSDGWNYREHRMSESFQHLMRLYMNDSEIKFIPPAFCPSDDSDIKKAIELLKPAGIGKKKIAFCVSTTDEFKDWPADRFSIIADWLIEKYNSVIIMTGVPKHSKKVSEVITRMVHKDSCIDAVGKTSFSELIALFRHVDLVLTLDTGTSHIAGAAGCPVVTIFTHNTPEIYRAAGKYTGAVSANLPCSGKHICIGPGKCKKNDCVEAVSVSMVQKEISRIMEMV</sequence>
<gene>
    <name evidence="3" type="ORF">ACGTZG_04345</name>
</gene>
<keyword evidence="4" id="KW-1185">Reference proteome</keyword>
<dbReference type="Gene3D" id="3.40.50.2000">
    <property type="entry name" value="Glycogen Phosphorylase B"/>
    <property type="match status" value="2"/>
</dbReference>
<protein>
    <submittedName>
        <fullName evidence="3">Glycosyltransferase family 9 protein</fullName>
    </submittedName>
</protein>
<organism evidence="3 4">
    <name type="scientific">Megasphaera hexanoica</name>
    <dbReference type="NCBI Taxonomy" id="1675036"/>
    <lineage>
        <taxon>Bacteria</taxon>
        <taxon>Bacillati</taxon>
        <taxon>Bacillota</taxon>
        <taxon>Negativicutes</taxon>
        <taxon>Veillonellales</taxon>
        <taxon>Veillonellaceae</taxon>
        <taxon>Megasphaera</taxon>
    </lineage>
</organism>
<keyword evidence="2" id="KW-0808">Transferase</keyword>
<reference evidence="3 4" key="1">
    <citation type="submission" date="2024-10" db="EMBL/GenBank/DDBJ databases">
        <authorList>
            <person name="Sang B.-I."/>
            <person name="Prabhaharan D."/>
        </authorList>
    </citation>
    <scope>NUCLEOTIDE SEQUENCE [LARGE SCALE GENOMIC DNA]</scope>
    <source>
        <strain evidence="3 4">MH</strain>
    </source>
</reference>
<proteinExistence type="predicted"/>
<dbReference type="PANTHER" id="PTHR30160:SF7">
    <property type="entry name" value="ADP-HEPTOSE--LPS HEPTOSYLTRANSFERASE 2"/>
    <property type="match status" value="1"/>
</dbReference>
<dbReference type="InterPro" id="IPR002201">
    <property type="entry name" value="Glyco_trans_9"/>
</dbReference>
<dbReference type="PANTHER" id="PTHR30160">
    <property type="entry name" value="TETRAACYLDISACCHARIDE 4'-KINASE-RELATED"/>
    <property type="match status" value="1"/>
</dbReference>
<comment type="caution">
    <text evidence="3">The sequence shown here is derived from an EMBL/GenBank/DDBJ whole genome shotgun (WGS) entry which is preliminary data.</text>
</comment>
<evidence type="ECO:0000256" key="2">
    <source>
        <dbReference type="ARBA" id="ARBA00022679"/>
    </source>
</evidence>
<evidence type="ECO:0000256" key="1">
    <source>
        <dbReference type="ARBA" id="ARBA00022676"/>
    </source>
</evidence>
<dbReference type="SUPFAM" id="SSF53756">
    <property type="entry name" value="UDP-Glycosyltransferase/glycogen phosphorylase"/>
    <property type="match status" value="1"/>
</dbReference>
<dbReference type="Proteomes" id="UP001605989">
    <property type="component" value="Unassembled WGS sequence"/>
</dbReference>
<dbReference type="Pfam" id="PF01075">
    <property type="entry name" value="Glyco_transf_9"/>
    <property type="match status" value="1"/>
</dbReference>
<keyword evidence="1" id="KW-0328">Glycosyltransferase</keyword>
<dbReference type="RefSeq" id="WP_113855774.1">
    <property type="nucleotide sequence ID" value="NZ_CP011940.1"/>
</dbReference>
<dbReference type="CDD" id="cd03789">
    <property type="entry name" value="GT9_LPS_heptosyltransferase"/>
    <property type="match status" value="1"/>
</dbReference>
<dbReference type="InterPro" id="IPR051199">
    <property type="entry name" value="LPS_LOS_Heptosyltrfase"/>
</dbReference>
<evidence type="ECO:0000313" key="3">
    <source>
        <dbReference type="EMBL" id="MFG6272412.1"/>
    </source>
</evidence>
<dbReference type="EMBL" id="JBIEKR010000003">
    <property type="protein sequence ID" value="MFG6272412.1"/>
    <property type="molecule type" value="Genomic_DNA"/>
</dbReference>
<name>A0ABW7DN42_9FIRM</name>
<evidence type="ECO:0000313" key="4">
    <source>
        <dbReference type="Proteomes" id="UP001605989"/>
    </source>
</evidence>
<accession>A0ABW7DN42</accession>